<name>A0A6A6VAR5_9PLEO</name>
<keyword evidence="3" id="KW-1185">Reference proteome</keyword>
<accession>A0A6A6VAR5</accession>
<protein>
    <recommendedName>
        <fullName evidence="4">Secreted protein</fullName>
    </recommendedName>
</protein>
<reference evidence="2" key="1">
    <citation type="journal article" date="2020" name="Stud. Mycol.">
        <title>101 Dothideomycetes genomes: a test case for predicting lifestyles and emergence of pathogens.</title>
        <authorList>
            <person name="Haridas S."/>
            <person name="Albert R."/>
            <person name="Binder M."/>
            <person name="Bloem J."/>
            <person name="Labutti K."/>
            <person name="Salamov A."/>
            <person name="Andreopoulos B."/>
            <person name="Baker S."/>
            <person name="Barry K."/>
            <person name="Bills G."/>
            <person name="Bluhm B."/>
            <person name="Cannon C."/>
            <person name="Castanera R."/>
            <person name="Culley D."/>
            <person name="Daum C."/>
            <person name="Ezra D."/>
            <person name="Gonzalez J."/>
            <person name="Henrissat B."/>
            <person name="Kuo A."/>
            <person name="Liang C."/>
            <person name="Lipzen A."/>
            <person name="Lutzoni F."/>
            <person name="Magnuson J."/>
            <person name="Mondo S."/>
            <person name="Nolan M."/>
            <person name="Ohm R."/>
            <person name="Pangilinan J."/>
            <person name="Park H.-J."/>
            <person name="Ramirez L."/>
            <person name="Alfaro M."/>
            <person name="Sun H."/>
            <person name="Tritt A."/>
            <person name="Yoshinaga Y."/>
            <person name="Zwiers L.-H."/>
            <person name="Turgeon B."/>
            <person name="Goodwin S."/>
            <person name="Spatafora J."/>
            <person name="Crous P."/>
            <person name="Grigoriev I."/>
        </authorList>
    </citation>
    <scope>NUCLEOTIDE SEQUENCE</scope>
    <source>
        <strain evidence="2">CBS 119925</strain>
    </source>
</reference>
<dbReference type="AlphaFoldDB" id="A0A6A6VAR5"/>
<evidence type="ECO:0000313" key="3">
    <source>
        <dbReference type="Proteomes" id="UP000799440"/>
    </source>
</evidence>
<sequence length="108" mass="12491">MWACHVYALPFHLWWAHTSRHWLLTLTTCRFDRLAHVPQLCWSAIAQFCAIQYSHVLAGTSKYWDSICTTIMDAQVSADKYTKHGHHFLKLALRNDVISPYISESSPS</sequence>
<evidence type="ECO:0000256" key="1">
    <source>
        <dbReference type="SAM" id="SignalP"/>
    </source>
</evidence>
<gene>
    <name evidence="2" type="ORF">M011DRAFT_468719</name>
</gene>
<evidence type="ECO:0008006" key="4">
    <source>
        <dbReference type="Google" id="ProtNLM"/>
    </source>
</evidence>
<proteinExistence type="predicted"/>
<dbReference type="Proteomes" id="UP000799440">
    <property type="component" value="Unassembled WGS sequence"/>
</dbReference>
<dbReference type="EMBL" id="MU006578">
    <property type="protein sequence ID" value="KAF2746237.1"/>
    <property type="molecule type" value="Genomic_DNA"/>
</dbReference>
<feature type="signal peptide" evidence="1">
    <location>
        <begin position="1"/>
        <end position="18"/>
    </location>
</feature>
<feature type="chain" id="PRO_5025386942" description="Secreted protein" evidence="1">
    <location>
        <begin position="19"/>
        <end position="108"/>
    </location>
</feature>
<keyword evidence="1" id="KW-0732">Signal</keyword>
<evidence type="ECO:0000313" key="2">
    <source>
        <dbReference type="EMBL" id="KAF2746237.1"/>
    </source>
</evidence>
<organism evidence="2 3">
    <name type="scientific">Sporormia fimetaria CBS 119925</name>
    <dbReference type="NCBI Taxonomy" id="1340428"/>
    <lineage>
        <taxon>Eukaryota</taxon>
        <taxon>Fungi</taxon>
        <taxon>Dikarya</taxon>
        <taxon>Ascomycota</taxon>
        <taxon>Pezizomycotina</taxon>
        <taxon>Dothideomycetes</taxon>
        <taxon>Pleosporomycetidae</taxon>
        <taxon>Pleosporales</taxon>
        <taxon>Sporormiaceae</taxon>
        <taxon>Sporormia</taxon>
    </lineage>
</organism>